<dbReference type="OrthoDB" id="9806726at2"/>
<sequence length="228" mass="24787">MSESSIPAIKCSDVSFSYGQTPVLSSLSLRIDEGQFVCISGRNGSGKTTLMRLFLGELLPSNGTVAIFGQNPAAFASWKNVGYMSQFPVDAAFPATVREIVSTALYPLKPHGKERENLVDEALRLTGMQNMKNRLLGELSGGQRQRVLLSRVLAGAPRLLLLDEPTAGVDTQSTSRIFETLAHLQTHGLTIVVISHDTHELEKYTGNIMRVETGRITMGGLHDVHVPV</sequence>
<dbReference type="Proteomes" id="UP000007939">
    <property type="component" value="Chromosome"/>
</dbReference>
<dbReference type="InterPro" id="IPR017871">
    <property type="entry name" value="ABC_transporter-like_CS"/>
</dbReference>
<dbReference type="eggNOG" id="COG1121">
    <property type="taxonomic scope" value="Bacteria"/>
</dbReference>
<proteinExistence type="inferred from homology"/>
<dbReference type="InterPro" id="IPR050153">
    <property type="entry name" value="Metal_Ion_Import_ABC"/>
</dbReference>
<dbReference type="CDD" id="cd03235">
    <property type="entry name" value="ABC_Metallic_Cations"/>
    <property type="match status" value="1"/>
</dbReference>
<comment type="similarity">
    <text evidence="1">Belongs to the ABC transporter superfamily.</text>
</comment>
<dbReference type="InterPro" id="IPR027417">
    <property type="entry name" value="P-loop_NTPase"/>
</dbReference>
<dbReference type="PROSITE" id="PS00211">
    <property type="entry name" value="ABC_TRANSPORTER_1"/>
    <property type="match status" value="1"/>
</dbReference>
<organism evidence="6 7">
    <name type="scientific">Parasphaerochaeta coccoides (strain ATCC BAA-1237 / DSM 17374 / SPN1)</name>
    <name type="common">Sphaerochaeta coccoides</name>
    <dbReference type="NCBI Taxonomy" id="760011"/>
    <lineage>
        <taxon>Bacteria</taxon>
        <taxon>Pseudomonadati</taxon>
        <taxon>Spirochaetota</taxon>
        <taxon>Spirochaetia</taxon>
        <taxon>Spirochaetales</taxon>
        <taxon>Sphaerochaetaceae</taxon>
        <taxon>Parasphaerochaeta</taxon>
    </lineage>
</organism>
<dbReference type="PANTHER" id="PTHR42734">
    <property type="entry name" value="METAL TRANSPORT SYSTEM ATP-BINDING PROTEIN TM_0124-RELATED"/>
    <property type="match status" value="1"/>
</dbReference>
<dbReference type="GO" id="GO:0005524">
    <property type="term" value="F:ATP binding"/>
    <property type="evidence" value="ECO:0007669"/>
    <property type="project" value="UniProtKB-KW"/>
</dbReference>
<reference evidence="6 7" key="2">
    <citation type="journal article" date="2012" name="Stand. Genomic Sci.">
        <title>Complete genome sequence of the termite hindgut bacterium Spirochaeta coccoides type strain (SPN1(T)), reclassification in the genus Sphaerochaeta as Sphaerochaeta coccoides comb. nov. and emendations of the family Spirochaetaceae and the genus Sphaerochaeta.</title>
        <authorList>
            <person name="Abt B."/>
            <person name="Han C."/>
            <person name="Scheuner C."/>
            <person name="Lu M."/>
            <person name="Lapidus A."/>
            <person name="Nolan M."/>
            <person name="Lucas S."/>
            <person name="Hammon N."/>
            <person name="Deshpande S."/>
            <person name="Cheng J.F."/>
            <person name="Tapia R."/>
            <person name="Goodwin L.A."/>
            <person name="Pitluck S."/>
            <person name="Liolios K."/>
            <person name="Pagani I."/>
            <person name="Ivanova N."/>
            <person name="Mavromatis K."/>
            <person name="Mikhailova N."/>
            <person name="Huntemann M."/>
            <person name="Pati A."/>
            <person name="Chen A."/>
            <person name="Palaniappan K."/>
            <person name="Land M."/>
            <person name="Hauser L."/>
            <person name="Brambilla E.M."/>
            <person name="Rohde M."/>
            <person name="Spring S."/>
            <person name="Gronow S."/>
            <person name="Goker M."/>
            <person name="Woyke T."/>
            <person name="Bristow J."/>
            <person name="Eisen J.A."/>
            <person name="Markowitz V."/>
            <person name="Hugenholtz P."/>
            <person name="Kyrpides N.C."/>
            <person name="Klenk H.P."/>
            <person name="Detter J.C."/>
        </authorList>
    </citation>
    <scope>NUCLEOTIDE SEQUENCE [LARGE SCALE GENOMIC DNA]</scope>
    <source>
        <strain evidence="7">ATCC BAA-1237 / DSM 17374 / SPN1</strain>
    </source>
</reference>
<dbReference type="EMBL" id="CP002659">
    <property type="protein sequence ID" value="AEC01458.1"/>
    <property type="molecule type" value="Genomic_DNA"/>
</dbReference>
<evidence type="ECO:0000256" key="3">
    <source>
        <dbReference type="ARBA" id="ARBA00022741"/>
    </source>
</evidence>
<dbReference type="SMART" id="SM00382">
    <property type="entry name" value="AAA"/>
    <property type="match status" value="1"/>
</dbReference>
<evidence type="ECO:0000259" key="5">
    <source>
        <dbReference type="PROSITE" id="PS50893"/>
    </source>
</evidence>
<dbReference type="HOGENOM" id="CLU_000604_1_11_12"/>
<evidence type="ECO:0000256" key="4">
    <source>
        <dbReference type="ARBA" id="ARBA00022840"/>
    </source>
</evidence>
<dbReference type="RefSeq" id="WP_013738854.1">
    <property type="nucleotide sequence ID" value="NC_015436.1"/>
</dbReference>
<keyword evidence="7" id="KW-1185">Reference proteome</keyword>
<keyword evidence="4" id="KW-0067">ATP-binding</keyword>
<keyword evidence="6" id="KW-0378">Hydrolase</keyword>
<feature type="domain" description="ABC transporter" evidence="5">
    <location>
        <begin position="9"/>
        <end position="228"/>
    </location>
</feature>
<dbReference type="PANTHER" id="PTHR42734:SF17">
    <property type="entry name" value="METAL TRANSPORT SYSTEM ATP-BINDING PROTEIN TM_0124-RELATED"/>
    <property type="match status" value="1"/>
</dbReference>
<dbReference type="AlphaFoldDB" id="F4GKP9"/>
<dbReference type="SUPFAM" id="SSF52540">
    <property type="entry name" value="P-loop containing nucleoside triphosphate hydrolases"/>
    <property type="match status" value="1"/>
</dbReference>
<dbReference type="PROSITE" id="PS50893">
    <property type="entry name" value="ABC_TRANSPORTER_2"/>
    <property type="match status" value="1"/>
</dbReference>
<gene>
    <name evidence="6" type="ordered locus">Spico_0224</name>
</gene>
<keyword evidence="2" id="KW-0813">Transport</keyword>
<protein>
    <submittedName>
        <fullName evidence="6">Fe(3+)-transporting ATPase</fullName>
        <ecNumber evidence="6">3.6.3.30</ecNumber>
    </submittedName>
</protein>
<evidence type="ECO:0000313" key="6">
    <source>
        <dbReference type="EMBL" id="AEC01458.1"/>
    </source>
</evidence>
<dbReference type="Pfam" id="PF00005">
    <property type="entry name" value="ABC_tran"/>
    <property type="match status" value="1"/>
</dbReference>
<dbReference type="GO" id="GO:0016887">
    <property type="term" value="F:ATP hydrolysis activity"/>
    <property type="evidence" value="ECO:0007669"/>
    <property type="project" value="InterPro"/>
</dbReference>
<dbReference type="Gene3D" id="3.40.50.300">
    <property type="entry name" value="P-loop containing nucleotide triphosphate hydrolases"/>
    <property type="match status" value="1"/>
</dbReference>
<keyword evidence="3" id="KW-0547">Nucleotide-binding</keyword>
<accession>F4GKP9</accession>
<evidence type="ECO:0000313" key="7">
    <source>
        <dbReference type="Proteomes" id="UP000007939"/>
    </source>
</evidence>
<name>F4GKP9_PARC1</name>
<dbReference type="KEGG" id="scc:Spico_0224"/>
<evidence type="ECO:0000256" key="2">
    <source>
        <dbReference type="ARBA" id="ARBA00022448"/>
    </source>
</evidence>
<dbReference type="EC" id="3.6.3.30" evidence="6"/>
<dbReference type="InterPro" id="IPR003593">
    <property type="entry name" value="AAA+_ATPase"/>
</dbReference>
<evidence type="ECO:0000256" key="1">
    <source>
        <dbReference type="ARBA" id="ARBA00005417"/>
    </source>
</evidence>
<reference evidence="7" key="1">
    <citation type="submission" date="2011-04" db="EMBL/GenBank/DDBJ databases">
        <title>The complete genome of Spirochaeta coccoides DSM 17374.</title>
        <authorList>
            <person name="Lucas S."/>
            <person name="Copeland A."/>
            <person name="Lapidus A."/>
            <person name="Bruce D."/>
            <person name="Goodwin L."/>
            <person name="Pitluck S."/>
            <person name="Peters L."/>
            <person name="Kyrpides N."/>
            <person name="Mavromatis K."/>
            <person name="Pagani I."/>
            <person name="Ivanova N."/>
            <person name="Ovchinnikova G."/>
            <person name="Lu M."/>
            <person name="Detter J.C."/>
            <person name="Tapia R."/>
            <person name="Han C."/>
            <person name="Land M."/>
            <person name="Hauser L."/>
            <person name="Markowitz V."/>
            <person name="Cheng J.-F."/>
            <person name="Hugenholtz P."/>
            <person name="Woyke T."/>
            <person name="Wu D."/>
            <person name="Spring S."/>
            <person name="Schroeder M."/>
            <person name="Brambilla E."/>
            <person name="Klenk H.-P."/>
            <person name="Eisen J.A."/>
        </authorList>
    </citation>
    <scope>NUCLEOTIDE SEQUENCE [LARGE SCALE GENOMIC DNA]</scope>
    <source>
        <strain evidence="7">ATCC BAA-1237 / DSM 17374 / SPN1</strain>
    </source>
</reference>
<dbReference type="InterPro" id="IPR003439">
    <property type="entry name" value="ABC_transporter-like_ATP-bd"/>
</dbReference>
<dbReference type="STRING" id="760011.Spico_0224"/>